<name>A0A074YZN5_OPIVI</name>
<dbReference type="KEGG" id="ovi:T265_11171"/>
<sequence length="78" mass="8765">MNGFAYLSHQHASVSSHNPGLSSIPRLCSEVAELFLYRDSEQQEDAPTNYQLSVEKDEVTEAIVQTSRLTGSRIPKLW</sequence>
<gene>
    <name evidence="1" type="ORF">T265_11171</name>
</gene>
<organism evidence="1 2">
    <name type="scientific">Opisthorchis viverrini</name>
    <name type="common">Southeast Asian liver fluke</name>
    <dbReference type="NCBI Taxonomy" id="6198"/>
    <lineage>
        <taxon>Eukaryota</taxon>
        <taxon>Metazoa</taxon>
        <taxon>Spiralia</taxon>
        <taxon>Lophotrochozoa</taxon>
        <taxon>Platyhelminthes</taxon>
        <taxon>Trematoda</taxon>
        <taxon>Digenea</taxon>
        <taxon>Opisthorchiida</taxon>
        <taxon>Opisthorchiata</taxon>
        <taxon>Opisthorchiidae</taxon>
        <taxon>Opisthorchis</taxon>
    </lineage>
</organism>
<dbReference type="GeneID" id="20325339"/>
<evidence type="ECO:0000313" key="2">
    <source>
        <dbReference type="Proteomes" id="UP000054324"/>
    </source>
</evidence>
<dbReference type="EMBL" id="KL597076">
    <property type="protein sequence ID" value="KER20231.1"/>
    <property type="molecule type" value="Genomic_DNA"/>
</dbReference>
<evidence type="ECO:0000313" key="1">
    <source>
        <dbReference type="EMBL" id="KER20231.1"/>
    </source>
</evidence>
<keyword evidence="2" id="KW-1185">Reference proteome</keyword>
<dbReference type="RefSeq" id="XP_009176024.1">
    <property type="nucleotide sequence ID" value="XM_009177760.1"/>
</dbReference>
<accession>A0A074YZN5</accession>
<dbReference type="CTD" id="20325339"/>
<dbReference type="Proteomes" id="UP000054324">
    <property type="component" value="Unassembled WGS sequence"/>
</dbReference>
<dbReference type="AlphaFoldDB" id="A0A074YZN5"/>
<reference evidence="1 2" key="1">
    <citation type="submission" date="2013-11" db="EMBL/GenBank/DDBJ databases">
        <title>Opisthorchis viverrini - life in the bile duct.</title>
        <authorList>
            <person name="Young N.D."/>
            <person name="Nagarajan N."/>
            <person name="Lin S.J."/>
            <person name="Korhonen P.K."/>
            <person name="Jex A.R."/>
            <person name="Hall R.S."/>
            <person name="Safavi-Hemami H."/>
            <person name="Kaewkong W."/>
            <person name="Bertrand D."/>
            <person name="Gao S."/>
            <person name="Seet Q."/>
            <person name="Wongkham S."/>
            <person name="Teh B.T."/>
            <person name="Wongkham C."/>
            <person name="Intapan P.M."/>
            <person name="Maleewong W."/>
            <person name="Yang X."/>
            <person name="Hu M."/>
            <person name="Wang Z."/>
            <person name="Hofmann A."/>
            <person name="Sternberg P.W."/>
            <person name="Tan P."/>
            <person name="Wang J."/>
            <person name="Gasser R.B."/>
        </authorList>
    </citation>
    <scope>NUCLEOTIDE SEQUENCE [LARGE SCALE GENOMIC DNA]</scope>
</reference>
<proteinExistence type="predicted"/>
<protein>
    <submittedName>
        <fullName evidence="1">Uncharacterized protein</fullName>
    </submittedName>
</protein>